<sequence>MNYYKAVVVGCGGMANTWIDYIEAREDADIIALVDVNAEAAQSMAERRRLNVPCYTDLSEALADTGGNLVIDVTIPAAHKQVVTTALKSGYHVMGEKPLAETLQDGKEVVQTAEKTGKNYSVMQNRRYTKHIRTLQQLLIENKIGQVGSIHADFFIGPHFGGFREKMDSPLLIDMSIHTFDQARFLTGADAVSVYCHEYNPPGSWYEGNASAVCIFEMSNGSIFSYRGSWCAEGHKTSWDADWRITGTNGSAIWDGEGPPVFEIKDPSKPSEFIHPVRTETAGTLWTGQEGHAGCLDEMFAALKENRLAETDCRDNIKSMEMVFGALESVKTGKKVTLSL</sequence>
<dbReference type="GO" id="GO:0000166">
    <property type="term" value="F:nucleotide binding"/>
    <property type="evidence" value="ECO:0007669"/>
    <property type="project" value="InterPro"/>
</dbReference>
<accession>A0A1E7DUC1</accession>
<organism evidence="3 4">
    <name type="scientific">Domibacillus iocasae</name>
    <dbReference type="NCBI Taxonomy" id="1714016"/>
    <lineage>
        <taxon>Bacteria</taxon>
        <taxon>Bacillati</taxon>
        <taxon>Bacillota</taxon>
        <taxon>Bacilli</taxon>
        <taxon>Bacillales</taxon>
        <taxon>Bacillaceae</taxon>
        <taxon>Domibacillus</taxon>
    </lineage>
</organism>
<dbReference type="SUPFAM" id="SSF51735">
    <property type="entry name" value="NAD(P)-binding Rossmann-fold domains"/>
    <property type="match status" value="1"/>
</dbReference>
<name>A0A1E7DUC1_9BACI</name>
<dbReference type="OrthoDB" id="9800252at2"/>
<dbReference type="Pfam" id="PF22725">
    <property type="entry name" value="GFO_IDH_MocA_C3"/>
    <property type="match status" value="1"/>
</dbReference>
<proteinExistence type="predicted"/>
<evidence type="ECO:0000313" key="4">
    <source>
        <dbReference type="Proteomes" id="UP000095658"/>
    </source>
</evidence>
<dbReference type="Gene3D" id="3.30.360.10">
    <property type="entry name" value="Dihydrodipicolinate Reductase, domain 2"/>
    <property type="match status" value="1"/>
</dbReference>
<protein>
    <submittedName>
        <fullName evidence="3">Oxidoreductase</fullName>
    </submittedName>
</protein>
<dbReference type="RefSeq" id="WP_069936850.1">
    <property type="nucleotide sequence ID" value="NZ_MAMP01000001.1"/>
</dbReference>
<dbReference type="SUPFAM" id="SSF55347">
    <property type="entry name" value="Glyceraldehyde-3-phosphate dehydrogenase-like, C-terminal domain"/>
    <property type="match status" value="1"/>
</dbReference>
<feature type="domain" description="Gfo/Idh/MocA-like oxidoreductase N-terminal" evidence="1">
    <location>
        <begin position="5"/>
        <end position="122"/>
    </location>
</feature>
<gene>
    <name evidence="3" type="ORF">BA724_01105</name>
</gene>
<evidence type="ECO:0000259" key="2">
    <source>
        <dbReference type="Pfam" id="PF22725"/>
    </source>
</evidence>
<feature type="domain" description="GFO/IDH/MocA-like oxidoreductase" evidence="2">
    <location>
        <begin position="132"/>
        <end position="252"/>
    </location>
</feature>
<dbReference type="InterPro" id="IPR036291">
    <property type="entry name" value="NAD(P)-bd_dom_sf"/>
</dbReference>
<reference evidence="3 4" key="1">
    <citation type="submission" date="2016-06" db="EMBL/GenBank/DDBJ databases">
        <title>Domibacillus iocasae genome sequencing.</title>
        <authorList>
            <person name="Verma A."/>
            <person name="Pal Y."/>
            <person name="Ojha A.K."/>
            <person name="Krishnamurthi S."/>
        </authorList>
    </citation>
    <scope>NUCLEOTIDE SEQUENCE [LARGE SCALE GENOMIC DNA]</scope>
    <source>
        <strain evidence="3 4">DSM 29979</strain>
    </source>
</reference>
<dbReference type="InterPro" id="IPR055170">
    <property type="entry name" value="GFO_IDH_MocA-like_dom"/>
</dbReference>
<dbReference type="EMBL" id="MAMP01000001">
    <property type="protein sequence ID" value="OES46687.1"/>
    <property type="molecule type" value="Genomic_DNA"/>
</dbReference>
<dbReference type="Pfam" id="PF01408">
    <property type="entry name" value="GFO_IDH_MocA"/>
    <property type="match status" value="1"/>
</dbReference>
<dbReference type="InterPro" id="IPR051450">
    <property type="entry name" value="Gfo/Idh/MocA_Oxidoreductases"/>
</dbReference>
<evidence type="ECO:0000313" key="3">
    <source>
        <dbReference type="EMBL" id="OES46687.1"/>
    </source>
</evidence>
<keyword evidence="4" id="KW-1185">Reference proteome</keyword>
<evidence type="ECO:0000259" key="1">
    <source>
        <dbReference type="Pfam" id="PF01408"/>
    </source>
</evidence>
<dbReference type="AlphaFoldDB" id="A0A1E7DUC1"/>
<dbReference type="PANTHER" id="PTHR43377">
    <property type="entry name" value="BILIVERDIN REDUCTASE A"/>
    <property type="match status" value="1"/>
</dbReference>
<comment type="caution">
    <text evidence="3">The sequence shown here is derived from an EMBL/GenBank/DDBJ whole genome shotgun (WGS) entry which is preliminary data.</text>
</comment>
<dbReference type="STRING" id="1714016.BA724_01105"/>
<dbReference type="Gene3D" id="3.40.50.720">
    <property type="entry name" value="NAD(P)-binding Rossmann-like Domain"/>
    <property type="match status" value="1"/>
</dbReference>
<dbReference type="Proteomes" id="UP000095658">
    <property type="component" value="Unassembled WGS sequence"/>
</dbReference>
<dbReference type="PANTHER" id="PTHR43377:SF1">
    <property type="entry name" value="BILIVERDIN REDUCTASE A"/>
    <property type="match status" value="1"/>
</dbReference>
<dbReference type="InterPro" id="IPR000683">
    <property type="entry name" value="Gfo/Idh/MocA-like_OxRdtase_N"/>
</dbReference>